<comment type="cofactor">
    <cofactor evidence="1">
        <name>Fe(2+)</name>
        <dbReference type="ChEBI" id="CHEBI:29033"/>
    </cofactor>
</comment>
<dbReference type="InterPro" id="IPR003819">
    <property type="entry name" value="TauD/TfdA-like"/>
</dbReference>
<dbReference type="PANTHER" id="PTHR10696">
    <property type="entry name" value="GAMMA-BUTYROBETAINE HYDROXYLASE-RELATED"/>
    <property type="match status" value="1"/>
</dbReference>
<dbReference type="GO" id="GO:0016706">
    <property type="term" value="F:2-oxoglutarate-dependent dioxygenase activity"/>
    <property type="evidence" value="ECO:0007669"/>
    <property type="project" value="UniProtKB-ARBA"/>
</dbReference>
<dbReference type="OrthoDB" id="753054at2"/>
<gene>
    <name evidence="4" type="ORF">H0A68_14290</name>
</gene>
<keyword evidence="4" id="KW-0223">Dioxygenase</keyword>
<accession>A0A853FDA5</accession>
<keyword evidence="2" id="KW-0560">Oxidoreductase</keyword>
<evidence type="ECO:0000256" key="2">
    <source>
        <dbReference type="ARBA" id="ARBA00023002"/>
    </source>
</evidence>
<organism evidence="4 5">
    <name type="scientific">Allopusillimonas soli</name>
    <dbReference type="NCBI Taxonomy" id="659016"/>
    <lineage>
        <taxon>Bacteria</taxon>
        <taxon>Pseudomonadati</taxon>
        <taxon>Pseudomonadota</taxon>
        <taxon>Betaproteobacteria</taxon>
        <taxon>Burkholderiales</taxon>
        <taxon>Alcaligenaceae</taxon>
        <taxon>Allopusillimonas</taxon>
    </lineage>
</organism>
<feature type="domain" description="TauD/TfdA-like" evidence="3">
    <location>
        <begin position="57"/>
        <end position="312"/>
    </location>
</feature>
<evidence type="ECO:0000313" key="4">
    <source>
        <dbReference type="EMBL" id="NYT38053.1"/>
    </source>
</evidence>
<dbReference type="SUPFAM" id="SSF51197">
    <property type="entry name" value="Clavaminate synthase-like"/>
    <property type="match status" value="1"/>
</dbReference>
<dbReference type="InterPro" id="IPR042098">
    <property type="entry name" value="TauD-like_sf"/>
</dbReference>
<comment type="caution">
    <text evidence="4">The sequence shown here is derived from an EMBL/GenBank/DDBJ whole genome shotgun (WGS) entry which is preliminary data.</text>
</comment>
<dbReference type="RefSeq" id="WP_129969993.1">
    <property type="nucleotide sequence ID" value="NZ_JACCEW010000004.1"/>
</dbReference>
<dbReference type="Proteomes" id="UP000580517">
    <property type="component" value="Unassembled WGS sequence"/>
</dbReference>
<dbReference type="EMBL" id="JACCEW010000004">
    <property type="protein sequence ID" value="NYT38053.1"/>
    <property type="molecule type" value="Genomic_DNA"/>
</dbReference>
<keyword evidence="5" id="KW-1185">Reference proteome</keyword>
<proteinExistence type="predicted"/>
<reference evidence="4 5" key="1">
    <citation type="submission" date="2020-07" db="EMBL/GenBank/DDBJ databases">
        <title>Taxonomic revisions and descriptions of new bacterial species based on genomic comparisons in the high-G+C-content subgroup of the family Alcaligenaceae.</title>
        <authorList>
            <person name="Szabo A."/>
            <person name="Felfoldi T."/>
        </authorList>
    </citation>
    <scope>NUCLEOTIDE SEQUENCE [LARGE SCALE GENOMIC DNA]</scope>
    <source>
        <strain evidence="4 5">DSM 25264</strain>
    </source>
</reference>
<evidence type="ECO:0000256" key="1">
    <source>
        <dbReference type="ARBA" id="ARBA00001954"/>
    </source>
</evidence>
<sequence>MKIAETCDVVVDAPNSWRRIDAESDDSWVQRLTEEEVSGFDMALIHARDANKPMLHMTPEDFPLPEASVAALQRAMKATQTGWGFCLIKGFPVDRWSEEEARIAYWGMGLHMGVARPQNKASEFLNDVRNAGGSYFGKDARGYNTNASLDFHIDFGDVVSLLCRRTAKEGGRSLIASSRAIYDEVARAHSALLPALHEPIYFSWQGAMGHNDMPYYACPIAGFKNGHFAFRFNRKNVMAAQRDFPDVPRLTDRQNALIDVLESLFRDPRFCYAMQLDEGDMQLLNNYTTIHSRTGFQDYDEPDRRRHLLRLWLGVPGAQPLPDAWREPYKSTRGNSVRGGLRGQGITDEFLKFEARMASYHKMNNHYYEETPR</sequence>
<dbReference type="PANTHER" id="PTHR10696:SF54">
    <property type="entry name" value="FAMILY OXIDOREDUCTASE, PUTATIVE (AFU_ORTHOLOGUE AFUA_4G13850)-RELATED"/>
    <property type="match status" value="1"/>
</dbReference>
<dbReference type="InterPro" id="IPR050411">
    <property type="entry name" value="AlphaKG_dependent_hydroxylases"/>
</dbReference>
<evidence type="ECO:0000313" key="5">
    <source>
        <dbReference type="Proteomes" id="UP000580517"/>
    </source>
</evidence>
<name>A0A853FDA5_9BURK</name>
<dbReference type="Gene3D" id="3.60.130.10">
    <property type="entry name" value="Clavaminate synthase-like"/>
    <property type="match status" value="1"/>
</dbReference>
<protein>
    <submittedName>
        <fullName evidence="4">TauD/TfdA family dioxygenase</fullName>
    </submittedName>
</protein>
<evidence type="ECO:0000259" key="3">
    <source>
        <dbReference type="Pfam" id="PF02668"/>
    </source>
</evidence>
<dbReference type="AlphaFoldDB" id="A0A853FDA5"/>
<dbReference type="Pfam" id="PF02668">
    <property type="entry name" value="TauD"/>
    <property type="match status" value="1"/>
</dbReference>